<evidence type="ECO:0000256" key="4">
    <source>
        <dbReference type="ARBA" id="ARBA00023136"/>
    </source>
</evidence>
<name>J4G722_9APHY</name>
<dbReference type="GO" id="GO:0004671">
    <property type="term" value="F:protein C-terminal S-isoprenylcysteine carboxyl O-methyltransferase activity"/>
    <property type="evidence" value="ECO:0007669"/>
    <property type="project" value="UniProtKB-EC"/>
</dbReference>
<dbReference type="STRING" id="599839.J4G722"/>
<proteinExistence type="inferred from homology"/>
<evidence type="ECO:0000256" key="3">
    <source>
        <dbReference type="ARBA" id="ARBA00022989"/>
    </source>
</evidence>
<feature type="signal peptide" evidence="6">
    <location>
        <begin position="1"/>
        <end position="16"/>
    </location>
</feature>
<comment type="similarity">
    <text evidence="5">Belongs to the class VI-like SAM-binding methyltransferase superfamily. Isoprenylcysteine carboxyl methyltransferase family.</text>
</comment>
<dbReference type="PANTHER" id="PTHR12714:SF9">
    <property type="entry name" value="PROTEIN-S-ISOPRENYLCYSTEINE O-METHYLTRANSFERASE"/>
    <property type="match status" value="1"/>
</dbReference>
<dbReference type="PANTHER" id="PTHR12714">
    <property type="entry name" value="PROTEIN-S ISOPRENYLCYSTEINE O-METHYLTRANSFERASE"/>
    <property type="match status" value="1"/>
</dbReference>
<evidence type="ECO:0000256" key="5">
    <source>
        <dbReference type="RuleBase" id="RU362022"/>
    </source>
</evidence>
<reference evidence="7 8" key="1">
    <citation type="journal article" date="2012" name="Appl. Environ. Microbiol.">
        <title>Short-read sequencing for genomic analysis of the brown rot fungus Fibroporia radiculosa.</title>
        <authorList>
            <person name="Tang J.D."/>
            <person name="Perkins A.D."/>
            <person name="Sonstegard T.S."/>
            <person name="Schroeder S.G."/>
            <person name="Burgess S.C."/>
            <person name="Diehl S.V."/>
        </authorList>
    </citation>
    <scope>NUCLEOTIDE SEQUENCE [LARGE SCALE GENOMIC DNA]</scope>
    <source>
        <strain evidence="7 8">TFFH 294</strain>
    </source>
</reference>
<keyword evidence="4 5" id="KW-0472">Membrane</keyword>
<dbReference type="OrthoDB" id="422086at2759"/>
<dbReference type="Pfam" id="PF04140">
    <property type="entry name" value="ICMT"/>
    <property type="match status" value="1"/>
</dbReference>
<comment type="catalytic activity">
    <reaction evidence="5">
        <text>[protein]-C-terminal S-[(2E,6E)-farnesyl]-L-cysteine + S-adenosyl-L-methionine = [protein]-C-terminal S-[(2E,6E)-farnesyl]-L-cysteine methyl ester + S-adenosyl-L-homocysteine</text>
        <dbReference type="Rhea" id="RHEA:21672"/>
        <dbReference type="Rhea" id="RHEA-COMP:12125"/>
        <dbReference type="Rhea" id="RHEA-COMP:12126"/>
        <dbReference type="ChEBI" id="CHEBI:57856"/>
        <dbReference type="ChEBI" id="CHEBI:59789"/>
        <dbReference type="ChEBI" id="CHEBI:90510"/>
        <dbReference type="ChEBI" id="CHEBI:90511"/>
        <dbReference type="EC" id="2.1.1.100"/>
    </reaction>
</comment>
<keyword evidence="8" id="KW-1185">Reference proteome</keyword>
<keyword evidence="5" id="KW-0949">S-adenosyl-L-methionine</keyword>
<comment type="subcellular location">
    <subcellularLocation>
        <location evidence="5">Endoplasmic reticulum membrane</location>
        <topology evidence="5">Multi-pass membrane protein</topology>
    </subcellularLocation>
    <subcellularLocation>
        <location evidence="1">Membrane</location>
        <topology evidence="1">Multi-pass membrane protein</topology>
    </subcellularLocation>
</comment>
<evidence type="ECO:0000256" key="6">
    <source>
        <dbReference type="SAM" id="SignalP"/>
    </source>
</evidence>
<evidence type="ECO:0000256" key="1">
    <source>
        <dbReference type="ARBA" id="ARBA00004141"/>
    </source>
</evidence>
<dbReference type="GO" id="GO:0005789">
    <property type="term" value="C:endoplasmic reticulum membrane"/>
    <property type="evidence" value="ECO:0007669"/>
    <property type="project" value="UniProtKB-SubCell"/>
</dbReference>
<comment type="caution">
    <text evidence="5">Lacks conserved residue(s) required for the propagation of feature annotation.</text>
</comment>
<feature type="transmembrane region" description="Helical" evidence="5">
    <location>
        <begin position="186"/>
        <end position="207"/>
    </location>
</feature>
<dbReference type="EC" id="2.1.1.100" evidence="5"/>
<dbReference type="InterPro" id="IPR007269">
    <property type="entry name" value="ICMT_MeTrfase"/>
</dbReference>
<evidence type="ECO:0000313" key="8">
    <source>
        <dbReference type="Proteomes" id="UP000006352"/>
    </source>
</evidence>
<feature type="chain" id="PRO_5003778101" description="Protein-S-isoprenylcysteine O-methyltransferase" evidence="6">
    <location>
        <begin position="17"/>
        <end position="240"/>
    </location>
</feature>
<keyword evidence="2 5" id="KW-0812">Transmembrane</keyword>
<keyword evidence="3 5" id="KW-1133">Transmembrane helix</keyword>
<dbReference type="Gene3D" id="1.20.120.1630">
    <property type="match status" value="1"/>
</dbReference>
<dbReference type="AlphaFoldDB" id="J4G722"/>
<keyword evidence="5" id="KW-0489">Methyltransferase</keyword>
<evidence type="ECO:0000313" key="7">
    <source>
        <dbReference type="EMBL" id="CCM02158.1"/>
    </source>
</evidence>
<dbReference type="Proteomes" id="UP000006352">
    <property type="component" value="Unassembled WGS sequence"/>
</dbReference>
<dbReference type="InParanoid" id="J4G722"/>
<dbReference type="EMBL" id="HE797066">
    <property type="protein sequence ID" value="CCM02158.1"/>
    <property type="molecule type" value="Genomic_DNA"/>
</dbReference>
<gene>
    <name evidence="7" type="ORF">FIBRA_04236</name>
</gene>
<keyword evidence="5" id="KW-0808">Transferase</keyword>
<keyword evidence="5" id="KW-0256">Endoplasmic reticulum</keyword>
<accession>J4G722</accession>
<evidence type="ECO:0000256" key="2">
    <source>
        <dbReference type="ARBA" id="ARBA00022692"/>
    </source>
</evidence>
<sequence length="240" mass="26533">MSLAKVPLLLIAVAGSHITLTPPNPRVPANERPKDVSQTEKHFSALAHIYATMTKLSMCAGSIVEIAVLLALEWPTHPLSKMVFKALIPGPRELADRITISDTFIIGCILTAAGALGRISCYRTLGRLFTFEVTIRNDHKLVTQGPYAYVRHPSYTSGLLFTAGVTVCNASRGSWAKECGVLDTTAGRLGACVYWILFFLGLLAVITRMPEEDRLLRDRFGAEWDRWAKKVPYRLVPCVY</sequence>
<dbReference type="HOGENOM" id="CLU_065200_6_0_1"/>
<organism evidence="7 8">
    <name type="scientific">Fibroporia radiculosa</name>
    <dbReference type="NCBI Taxonomy" id="599839"/>
    <lineage>
        <taxon>Eukaryota</taxon>
        <taxon>Fungi</taxon>
        <taxon>Dikarya</taxon>
        <taxon>Basidiomycota</taxon>
        <taxon>Agaricomycotina</taxon>
        <taxon>Agaricomycetes</taxon>
        <taxon>Polyporales</taxon>
        <taxon>Fibroporiaceae</taxon>
        <taxon>Fibroporia</taxon>
    </lineage>
</organism>
<keyword evidence="6" id="KW-0732">Signal</keyword>
<protein>
    <recommendedName>
        <fullName evidence="5">Protein-S-isoprenylcysteine O-methyltransferase</fullName>
        <ecNumber evidence="5">2.1.1.100</ecNumber>
    </recommendedName>
</protein>
<dbReference type="GO" id="GO:0032259">
    <property type="term" value="P:methylation"/>
    <property type="evidence" value="ECO:0007669"/>
    <property type="project" value="UniProtKB-KW"/>
</dbReference>
<dbReference type="RefSeq" id="XP_012181441.1">
    <property type="nucleotide sequence ID" value="XM_012326051.1"/>
</dbReference>
<dbReference type="GeneID" id="24097069"/>